<name>K1TPK9_9ZZZZ</name>
<proteinExistence type="predicted"/>
<organism evidence="1">
    <name type="scientific">human gut metagenome</name>
    <dbReference type="NCBI Taxonomy" id="408170"/>
    <lineage>
        <taxon>unclassified sequences</taxon>
        <taxon>metagenomes</taxon>
        <taxon>organismal metagenomes</taxon>
    </lineage>
</organism>
<gene>
    <name evidence="1" type="ORF">OBE_03303</name>
</gene>
<accession>K1TPK9</accession>
<comment type="caution">
    <text evidence="1">The sequence shown here is derived from an EMBL/GenBank/DDBJ whole genome shotgun (WGS) entry which is preliminary data.</text>
</comment>
<dbReference type="AlphaFoldDB" id="K1TPK9"/>
<sequence length="64" mass="7388">MNVTQNPTDHYELPNIAERAIRNINTKPKYISADTIYLNQISLSYLADKKIDGLIPNRKQSKEK</sequence>
<dbReference type="EMBL" id="AJWZ01002199">
    <property type="protein sequence ID" value="EKC71623.1"/>
    <property type="molecule type" value="Genomic_DNA"/>
</dbReference>
<reference evidence="1" key="1">
    <citation type="journal article" date="2013" name="Environ. Microbiol.">
        <title>Microbiota from the distal guts of lean and obese adolescents exhibit partial functional redundancy besides clear differences in community structure.</title>
        <authorList>
            <person name="Ferrer M."/>
            <person name="Ruiz A."/>
            <person name="Lanza F."/>
            <person name="Haange S.B."/>
            <person name="Oberbach A."/>
            <person name="Till H."/>
            <person name="Bargiela R."/>
            <person name="Campoy C."/>
            <person name="Segura M.T."/>
            <person name="Richter M."/>
            <person name="von Bergen M."/>
            <person name="Seifert J."/>
            <person name="Suarez A."/>
        </authorList>
    </citation>
    <scope>NUCLEOTIDE SEQUENCE</scope>
</reference>
<evidence type="ECO:0000313" key="1">
    <source>
        <dbReference type="EMBL" id="EKC71623.1"/>
    </source>
</evidence>
<protein>
    <submittedName>
        <fullName evidence="1">Transposase, IS4 family protein</fullName>
    </submittedName>
</protein>